<dbReference type="PROSITE" id="PS00107">
    <property type="entry name" value="PROTEIN_KINASE_ATP"/>
    <property type="match status" value="1"/>
</dbReference>
<evidence type="ECO:0000256" key="13">
    <source>
        <dbReference type="ARBA" id="ARBA00023180"/>
    </source>
</evidence>
<dbReference type="InterPro" id="IPR025287">
    <property type="entry name" value="WAK_GUB"/>
</dbReference>
<dbReference type="Gene3D" id="2.10.25.10">
    <property type="entry name" value="Laminin"/>
    <property type="match status" value="1"/>
</dbReference>
<dbReference type="InterPro" id="IPR045274">
    <property type="entry name" value="WAK-like"/>
</dbReference>
<feature type="transmembrane region" description="Helical" evidence="16">
    <location>
        <begin position="1026"/>
        <end position="1051"/>
    </location>
</feature>
<keyword evidence="20" id="KW-1185">Reference proteome</keyword>
<keyword evidence="4" id="KW-0808">Transferase</keyword>
<dbReference type="GO" id="GO:0005886">
    <property type="term" value="C:plasma membrane"/>
    <property type="evidence" value="ECO:0007669"/>
    <property type="project" value="UniProtKB-SubCell"/>
</dbReference>
<evidence type="ECO:0000256" key="7">
    <source>
        <dbReference type="ARBA" id="ARBA00022741"/>
    </source>
</evidence>
<evidence type="ECO:0000256" key="4">
    <source>
        <dbReference type="ARBA" id="ARBA00022679"/>
    </source>
</evidence>
<evidence type="ECO:0000256" key="1">
    <source>
        <dbReference type="ARBA" id="ARBA00004162"/>
    </source>
</evidence>
<evidence type="ECO:0000256" key="14">
    <source>
        <dbReference type="PROSITE-ProRule" id="PRU10141"/>
    </source>
</evidence>
<feature type="domain" description="Protein kinase" evidence="17">
    <location>
        <begin position="1105"/>
        <end position="1379"/>
    </location>
</feature>
<dbReference type="InterPro" id="IPR032675">
    <property type="entry name" value="LRR_dom_sf"/>
</dbReference>
<keyword evidence="3" id="KW-0723">Serine/threonine-protein kinase</keyword>
<dbReference type="Pfam" id="PF13947">
    <property type="entry name" value="GUB_WAK_bind"/>
    <property type="match status" value="2"/>
</dbReference>
<evidence type="ECO:0000256" key="15">
    <source>
        <dbReference type="SAM" id="MobiDB-lite"/>
    </source>
</evidence>
<feature type="binding site" evidence="14">
    <location>
        <position position="1134"/>
    </location>
    <ligand>
        <name>ATP</name>
        <dbReference type="ChEBI" id="CHEBI:30616"/>
    </ligand>
</feature>
<feature type="region of interest" description="Disordered" evidence="15">
    <location>
        <begin position="1381"/>
        <end position="1408"/>
    </location>
</feature>
<dbReference type="SMART" id="SM00220">
    <property type="entry name" value="S_TKc"/>
    <property type="match status" value="1"/>
</dbReference>
<proteinExistence type="predicted"/>
<dbReference type="CDD" id="cd14066">
    <property type="entry name" value="STKc_IRAK"/>
    <property type="match status" value="1"/>
</dbReference>
<evidence type="ECO:0000256" key="2">
    <source>
        <dbReference type="ARBA" id="ARBA00004479"/>
    </source>
</evidence>
<evidence type="ECO:0000259" key="17">
    <source>
        <dbReference type="PROSITE" id="PS50011"/>
    </source>
</evidence>
<keyword evidence="5 16" id="KW-0812">Transmembrane</keyword>
<dbReference type="FunFam" id="2.10.25.10:FF:000583">
    <property type="entry name" value="Os02g0633066 protein"/>
    <property type="match status" value="1"/>
</dbReference>
<evidence type="ECO:0000313" key="18">
    <source>
        <dbReference type="EMBL" id="KAK1641793.1"/>
    </source>
</evidence>
<dbReference type="InterPro" id="IPR008271">
    <property type="entry name" value="Ser/Thr_kinase_AS"/>
</dbReference>
<organism evidence="19 20">
    <name type="scientific">Lolium multiflorum</name>
    <name type="common">Italian ryegrass</name>
    <name type="synonym">Lolium perenne subsp. multiflorum</name>
    <dbReference type="NCBI Taxonomy" id="4521"/>
    <lineage>
        <taxon>Eukaryota</taxon>
        <taxon>Viridiplantae</taxon>
        <taxon>Streptophyta</taxon>
        <taxon>Embryophyta</taxon>
        <taxon>Tracheophyta</taxon>
        <taxon>Spermatophyta</taxon>
        <taxon>Magnoliopsida</taxon>
        <taxon>Liliopsida</taxon>
        <taxon>Poales</taxon>
        <taxon>Poaceae</taxon>
        <taxon>BOP clade</taxon>
        <taxon>Pooideae</taxon>
        <taxon>Poodae</taxon>
        <taxon>Poeae</taxon>
        <taxon>Poeae Chloroplast Group 2 (Poeae type)</taxon>
        <taxon>Loliodinae</taxon>
        <taxon>Loliinae</taxon>
        <taxon>Lolium</taxon>
    </lineage>
</organism>
<name>A0AAD8RZG7_LOLMU</name>
<dbReference type="InterPro" id="IPR011009">
    <property type="entry name" value="Kinase-like_dom_sf"/>
</dbReference>
<dbReference type="GO" id="GO:0005524">
    <property type="term" value="F:ATP binding"/>
    <property type="evidence" value="ECO:0007669"/>
    <property type="project" value="UniProtKB-UniRule"/>
</dbReference>
<protein>
    <recommendedName>
        <fullName evidence="17">Protein kinase domain-containing protein</fullName>
    </recommendedName>
</protein>
<evidence type="ECO:0000256" key="8">
    <source>
        <dbReference type="ARBA" id="ARBA00022777"/>
    </source>
</evidence>
<keyword evidence="7 14" id="KW-0547">Nucleotide-binding</keyword>
<reference evidence="19" key="1">
    <citation type="submission" date="2023-07" db="EMBL/GenBank/DDBJ databases">
        <title>A chromosome-level genome assembly of Lolium multiflorum.</title>
        <authorList>
            <person name="Chen Y."/>
            <person name="Copetti D."/>
            <person name="Kolliker R."/>
            <person name="Studer B."/>
        </authorList>
    </citation>
    <scope>NUCLEOTIDE SEQUENCE</scope>
    <source>
        <strain evidence="19">02402/16</strain>
        <tissue evidence="19">Leaf</tissue>
    </source>
</reference>
<keyword evidence="10 16" id="KW-1133">Transmembrane helix</keyword>
<dbReference type="InterPro" id="IPR001881">
    <property type="entry name" value="EGF-like_Ca-bd_dom"/>
</dbReference>
<keyword evidence="9 14" id="KW-0067">ATP-binding</keyword>
<evidence type="ECO:0000256" key="11">
    <source>
        <dbReference type="ARBA" id="ARBA00023136"/>
    </source>
</evidence>
<accession>A0AAD8RZG7</accession>
<dbReference type="GO" id="GO:0030247">
    <property type="term" value="F:polysaccharide binding"/>
    <property type="evidence" value="ECO:0007669"/>
    <property type="project" value="InterPro"/>
</dbReference>
<keyword evidence="6" id="KW-0732">Signal</keyword>
<dbReference type="Gene3D" id="1.10.510.10">
    <property type="entry name" value="Transferase(Phosphotransferase) domain 1"/>
    <property type="match status" value="1"/>
</dbReference>
<dbReference type="PANTHER" id="PTHR27005">
    <property type="entry name" value="WALL-ASSOCIATED RECEPTOR KINASE-LIKE 21"/>
    <property type="match status" value="1"/>
</dbReference>
<keyword evidence="12" id="KW-1015">Disulfide bond</keyword>
<dbReference type="Gene3D" id="3.30.200.20">
    <property type="entry name" value="Phosphorylase Kinase, domain 1"/>
    <property type="match status" value="1"/>
</dbReference>
<evidence type="ECO:0000313" key="20">
    <source>
        <dbReference type="Proteomes" id="UP001231189"/>
    </source>
</evidence>
<dbReference type="InterPro" id="IPR018097">
    <property type="entry name" value="EGF_Ca-bd_CS"/>
</dbReference>
<evidence type="ECO:0000256" key="5">
    <source>
        <dbReference type="ARBA" id="ARBA00022692"/>
    </source>
</evidence>
<dbReference type="GO" id="GO:0007166">
    <property type="term" value="P:cell surface receptor signaling pathway"/>
    <property type="evidence" value="ECO:0007669"/>
    <property type="project" value="InterPro"/>
</dbReference>
<keyword evidence="13" id="KW-0325">Glycoprotein</keyword>
<dbReference type="FunFam" id="1.10.510.10:FF:000084">
    <property type="entry name" value="Wall-associated receptor kinase 2"/>
    <property type="match status" value="1"/>
</dbReference>
<keyword evidence="8" id="KW-0418">Kinase</keyword>
<dbReference type="EMBL" id="JAUUTY010000004">
    <property type="protein sequence ID" value="KAK1641793.1"/>
    <property type="molecule type" value="Genomic_DNA"/>
</dbReference>
<evidence type="ECO:0000256" key="9">
    <source>
        <dbReference type="ARBA" id="ARBA00022840"/>
    </source>
</evidence>
<evidence type="ECO:0000256" key="12">
    <source>
        <dbReference type="ARBA" id="ARBA00023157"/>
    </source>
</evidence>
<evidence type="ECO:0000256" key="16">
    <source>
        <dbReference type="SAM" id="Phobius"/>
    </source>
</evidence>
<sequence length="1449" mass="161090">MEANNDNNSSQSQSQQLEYEDRLSMLTDDILLSILERVSTRLAATTCVLSTRWRHLPWLLPEVMIDVKDFLSVTRPDPVEANYMEKAMVSLTKAARSFLADHQRGSTISSLHLKLYLINTFLCEVGPLICDAVDSRLLKELDLSVLDETDILDYSEEDMLQRAQEIDAFFSAYPSVPHCLTKLTLYNVGFDKLDMHHVLFDCCNQLKHLILVHSDSGANSLFKIDAPNSNLCVLNIYKCRFEIIEVVCLPKLEKFLWSTWVSEYAPVTFGYVPSLGELELSCGSSYDQCEFKLSELLHGVTGLHTLTLDFQGENLWLQPEIEGLFTAFNKLRKLSIRGIFVQFDILWTMAFLVAAPSIELLHIEVWEHSCDVGDARLDSYPERRTPQWEMRLGGSENRLLKILEFTGFKSLEQQFTFIRSVLERSPNMQKIVLRGDEQCKYCDALEESPHPSKFPKKKADQEMVGTVLVLAPLSIRHGRMGEQSISPSTPSSLFSHAVCIDLTPHFTSQDVQSEITWQLLLLMVWSLAPTAMTIKVASATPPSAVSLAHCPKTCGDVSIWYPFGVGPGCFRQGFELICDTATQPHKLFLGNTTTQVTSLFPSGTVLASVMYTIPPMALGTGTYNLSWESPGRNLNIVTYNYLAFLGCGIGVYLFHPDTGGLVGHCTVKCASVASMTVATEGGICNGMGCCTVTFPVLFRRFKVTIIKNNETVPQPFANITIKAFLTFRSYKFSIADLLSDKINASTVGASSAYLSTVITDKPSCARALSDDNAQYACGSSDCVDVPNGGYSCTCSGSSDDGNPYLPDDCKQEYNPTPKLNCSRSCGSMNIPFPFGIEPGCYATRRFQLNCASNRTLIGRPPAKYEVTNISLDDGLLYVNKLSEFEDANAKYLSIYYGGSVYFSQQLVYGLDKSDLSEEFAVWRWSATNLTCENAKGGSAYACRSTNSECLGVTNGKLYIGYRCKCSLGFEGNPYVQNGCIDIDECLIPNNCNGICYNLKGSFRCCPHATYFDPIGKQCTPNKRQNLILGVATGIGSGFGVLAIALSTIVVVRRWKRGTQKKIRRAFFRKNKGLLLEQLILSTSESVTHTTRIFSLEELEKATNNFDLARILGHGGHGTVYKGILSDQRVVAIKKSKIVEQSEIDQFVNEVSILSQIIHRNVVKLFGCCLESEVPLLVYEFISNGTLHDLLHGDPGAKCSMTWDDRIRIGLEAAGALAYLHSSAAMPIFHRDVKSANILLDDTFTVKVSDFGASRSISIDQTHVVTIVQGTFGYLDPEYYYTGQLTEKSDVYSFGVILVELLTRKKPIFLNSLGDKQNLGHYFLRGLRDDTVMDIIDPQVVYEASQSEIDEIVSVAETCLRNKGEQRPKMKEVELTLQLLRGRRPPRTHGEESQWDSEAKPLLPPTKSKSTSLVMEKNVELGIVANPASQVLSRCYTMEQEMISSSEFPR</sequence>
<evidence type="ECO:0000313" key="19">
    <source>
        <dbReference type="EMBL" id="KAK1642459.1"/>
    </source>
</evidence>
<evidence type="ECO:0000256" key="6">
    <source>
        <dbReference type="ARBA" id="ARBA00022729"/>
    </source>
</evidence>
<dbReference type="FunFam" id="3.30.200.20:FF:000043">
    <property type="entry name" value="Wall-associated receptor kinase 2"/>
    <property type="match status" value="1"/>
</dbReference>
<dbReference type="PANTHER" id="PTHR27005:SF204">
    <property type="entry name" value="CALCIUM BINDING EGF DOMAIN CONTAINING PROTEIN, EXPRESSED"/>
    <property type="match status" value="1"/>
</dbReference>
<dbReference type="CDD" id="cd00054">
    <property type="entry name" value="EGF_CA"/>
    <property type="match status" value="1"/>
</dbReference>
<dbReference type="Pfam" id="PF07714">
    <property type="entry name" value="PK_Tyr_Ser-Thr"/>
    <property type="match status" value="1"/>
</dbReference>
<dbReference type="InterPro" id="IPR000719">
    <property type="entry name" value="Prot_kinase_dom"/>
</dbReference>
<dbReference type="InterPro" id="IPR055357">
    <property type="entry name" value="LRR_At1g61320_AtMIF1"/>
</dbReference>
<dbReference type="Proteomes" id="UP001231189">
    <property type="component" value="Unassembled WGS sequence"/>
</dbReference>
<gene>
    <name evidence="18" type="ORF">QYE76_059598</name>
    <name evidence="19" type="ORF">QYE76_060264</name>
</gene>
<evidence type="ECO:0000256" key="10">
    <source>
        <dbReference type="ARBA" id="ARBA00022989"/>
    </source>
</evidence>
<dbReference type="GO" id="GO:0004674">
    <property type="term" value="F:protein serine/threonine kinase activity"/>
    <property type="evidence" value="ECO:0007669"/>
    <property type="project" value="UniProtKB-KW"/>
</dbReference>
<dbReference type="SUPFAM" id="SSF56112">
    <property type="entry name" value="Protein kinase-like (PK-like)"/>
    <property type="match status" value="1"/>
</dbReference>
<dbReference type="PROSITE" id="PS00108">
    <property type="entry name" value="PROTEIN_KINASE_ST"/>
    <property type="match status" value="1"/>
</dbReference>
<evidence type="ECO:0000256" key="3">
    <source>
        <dbReference type="ARBA" id="ARBA00022527"/>
    </source>
</evidence>
<dbReference type="PROSITE" id="PS50011">
    <property type="entry name" value="PROTEIN_KINASE_DOM"/>
    <property type="match status" value="1"/>
</dbReference>
<comment type="caution">
    <text evidence="19">The sequence shown here is derived from an EMBL/GenBank/DDBJ whole genome shotgun (WGS) entry which is preliminary data.</text>
</comment>
<dbReference type="PROSITE" id="PS01187">
    <property type="entry name" value="EGF_CA"/>
    <property type="match status" value="1"/>
</dbReference>
<dbReference type="InterPro" id="IPR017441">
    <property type="entry name" value="Protein_kinase_ATP_BS"/>
</dbReference>
<dbReference type="EMBL" id="JAUUTY010000004">
    <property type="protein sequence ID" value="KAK1642459.1"/>
    <property type="molecule type" value="Genomic_DNA"/>
</dbReference>
<keyword evidence="11 16" id="KW-0472">Membrane</keyword>
<dbReference type="InterPro" id="IPR001245">
    <property type="entry name" value="Ser-Thr/Tyr_kinase_cat_dom"/>
</dbReference>
<dbReference type="Pfam" id="PF23622">
    <property type="entry name" value="LRR_At1g61320_AtMIF1"/>
    <property type="match status" value="1"/>
</dbReference>
<dbReference type="SUPFAM" id="SSF52047">
    <property type="entry name" value="RNI-like"/>
    <property type="match status" value="1"/>
</dbReference>
<dbReference type="Gene3D" id="3.80.10.10">
    <property type="entry name" value="Ribonuclease Inhibitor"/>
    <property type="match status" value="1"/>
</dbReference>
<dbReference type="SMART" id="SM00179">
    <property type="entry name" value="EGF_CA"/>
    <property type="match status" value="1"/>
</dbReference>
<comment type="subcellular location">
    <subcellularLocation>
        <location evidence="1">Cell membrane</location>
        <topology evidence="1">Single-pass membrane protein</topology>
    </subcellularLocation>
    <subcellularLocation>
        <location evidence="2">Membrane</location>
        <topology evidence="2">Single-pass type I membrane protein</topology>
    </subcellularLocation>
</comment>
<dbReference type="GO" id="GO:0005509">
    <property type="term" value="F:calcium ion binding"/>
    <property type="evidence" value="ECO:0007669"/>
    <property type="project" value="InterPro"/>
</dbReference>